<keyword evidence="3" id="KW-1185">Reference proteome</keyword>
<dbReference type="AlphaFoldDB" id="A0A7W0C9A3"/>
<organism evidence="2 3">
    <name type="scientific">Desulfosalsimonas propionicica</name>
    <dbReference type="NCBI Taxonomy" id="332175"/>
    <lineage>
        <taxon>Bacteria</taxon>
        <taxon>Pseudomonadati</taxon>
        <taxon>Thermodesulfobacteriota</taxon>
        <taxon>Desulfobacteria</taxon>
        <taxon>Desulfobacterales</taxon>
        <taxon>Desulfosalsimonadaceae</taxon>
        <taxon>Desulfosalsimonas</taxon>
    </lineage>
</organism>
<gene>
    <name evidence="2" type="ORF">HNR65_001782</name>
</gene>
<evidence type="ECO:0000313" key="3">
    <source>
        <dbReference type="Proteomes" id="UP000525298"/>
    </source>
</evidence>
<dbReference type="RefSeq" id="WP_181551114.1">
    <property type="nucleotide sequence ID" value="NZ_JACDUS010000004.1"/>
</dbReference>
<accession>A0A7W0C9A3</accession>
<name>A0A7W0C9A3_9BACT</name>
<reference evidence="2 3" key="1">
    <citation type="submission" date="2020-07" db="EMBL/GenBank/DDBJ databases">
        <title>Genomic Encyclopedia of Type Strains, Phase IV (KMG-IV): sequencing the most valuable type-strain genomes for metagenomic binning, comparative biology and taxonomic classification.</title>
        <authorList>
            <person name="Goeker M."/>
        </authorList>
    </citation>
    <scope>NUCLEOTIDE SEQUENCE [LARGE SCALE GENOMIC DNA]</scope>
    <source>
        <strain evidence="2 3">DSM 17721</strain>
    </source>
</reference>
<dbReference type="EMBL" id="JACDUS010000004">
    <property type="protein sequence ID" value="MBA2881455.1"/>
    <property type="molecule type" value="Genomic_DNA"/>
</dbReference>
<sequence>MLLIGLAVLLILPGAAPGLTEEDGAAYLNEDNSIKIEALIKQIFAKPENAEDLTCSVTHVALVQASKSDEDMPAYARAMSRGLIHSILAAGAGRGLDSGELKNLALVAGRGASCGSVLAASSLLMGTEGLSSLVRETSGGLLAGVEDFLIKAGNEVDSDEINQAAIAGVKEGVSKCGLNTGQDLAVIQLAADDGINDAIGERKDKVVVEKADTRDSVYTEQGIDTRPGEDYRRERQTSPSQ</sequence>
<feature type="region of interest" description="Disordered" evidence="1">
    <location>
        <begin position="217"/>
        <end position="241"/>
    </location>
</feature>
<dbReference type="Proteomes" id="UP000525298">
    <property type="component" value="Unassembled WGS sequence"/>
</dbReference>
<evidence type="ECO:0000256" key="1">
    <source>
        <dbReference type="SAM" id="MobiDB-lite"/>
    </source>
</evidence>
<comment type="caution">
    <text evidence="2">The sequence shown here is derived from an EMBL/GenBank/DDBJ whole genome shotgun (WGS) entry which is preliminary data.</text>
</comment>
<feature type="compositionally biased region" description="Basic and acidic residues" evidence="1">
    <location>
        <begin position="226"/>
        <end position="241"/>
    </location>
</feature>
<evidence type="ECO:0000313" key="2">
    <source>
        <dbReference type="EMBL" id="MBA2881455.1"/>
    </source>
</evidence>
<protein>
    <submittedName>
        <fullName evidence="2">Uncharacterized protein</fullName>
    </submittedName>
</protein>
<proteinExistence type="predicted"/>